<dbReference type="EMBL" id="BMFH01000002">
    <property type="protein sequence ID" value="GGD58518.1"/>
    <property type="molecule type" value="Genomic_DNA"/>
</dbReference>
<evidence type="ECO:0000256" key="1">
    <source>
        <dbReference type="SAM" id="Phobius"/>
    </source>
</evidence>
<evidence type="ECO:0008006" key="4">
    <source>
        <dbReference type="Google" id="ProtNLM"/>
    </source>
</evidence>
<gene>
    <name evidence="2" type="ORF">GCM10011361_26090</name>
</gene>
<dbReference type="RefSeq" id="WP_188371208.1">
    <property type="nucleotide sequence ID" value="NZ_BMFH01000002.1"/>
</dbReference>
<keyword evidence="1" id="KW-0812">Transmembrane</keyword>
<name>A0ABQ1R8S6_9FLAO</name>
<keyword evidence="1" id="KW-1133">Transmembrane helix</keyword>
<reference evidence="3" key="1">
    <citation type="journal article" date="2019" name="Int. J. Syst. Evol. Microbiol.">
        <title>The Global Catalogue of Microorganisms (GCM) 10K type strain sequencing project: providing services to taxonomists for standard genome sequencing and annotation.</title>
        <authorList>
            <consortium name="The Broad Institute Genomics Platform"/>
            <consortium name="The Broad Institute Genome Sequencing Center for Infectious Disease"/>
            <person name="Wu L."/>
            <person name="Ma J."/>
        </authorList>
    </citation>
    <scope>NUCLEOTIDE SEQUENCE [LARGE SCALE GENOMIC DNA]</scope>
    <source>
        <strain evidence="3">CGMCC 1.12606</strain>
    </source>
</reference>
<evidence type="ECO:0000313" key="2">
    <source>
        <dbReference type="EMBL" id="GGD58518.1"/>
    </source>
</evidence>
<protein>
    <recommendedName>
        <fullName evidence="4">PH domain-containing protein</fullName>
    </recommendedName>
</protein>
<accession>A0ABQ1R8S6</accession>
<keyword evidence="1" id="KW-0472">Membrane</keyword>
<sequence>MPRHSAHIGKDNILFREEQGFTQWFIWALLLGLVGIPLYGIILQIFLDEPFGDHPMSDWGLILFLTGTLLFCYFFWSVRLRTAIARDHIHIQYRPLANKKVYWRDVSKAEIVQYSPWIGYGLRFSTTYGTVYNAKGNKGLLLTLKEGKKIMIGTQRPREMEEAAQRAMKATKAL</sequence>
<feature type="transmembrane region" description="Helical" evidence="1">
    <location>
        <begin position="24"/>
        <end position="47"/>
    </location>
</feature>
<comment type="caution">
    <text evidence="2">The sequence shown here is derived from an EMBL/GenBank/DDBJ whole genome shotgun (WGS) entry which is preliminary data.</text>
</comment>
<organism evidence="2 3">
    <name type="scientific">Muriicola marianensis</name>
    <dbReference type="NCBI Taxonomy" id="1324801"/>
    <lineage>
        <taxon>Bacteria</taxon>
        <taxon>Pseudomonadati</taxon>
        <taxon>Bacteroidota</taxon>
        <taxon>Flavobacteriia</taxon>
        <taxon>Flavobacteriales</taxon>
        <taxon>Flavobacteriaceae</taxon>
        <taxon>Muriicola</taxon>
    </lineage>
</organism>
<proteinExistence type="predicted"/>
<feature type="transmembrane region" description="Helical" evidence="1">
    <location>
        <begin position="59"/>
        <end position="76"/>
    </location>
</feature>
<evidence type="ECO:0000313" key="3">
    <source>
        <dbReference type="Proteomes" id="UP000625780"/>
    </source>
</evidence>
<dbReference type="Proteomes" id="UP000625780">
    <property type="component" value="Unassembled WGS sequence"/>
</dbReference>
<keyword evidence="3" id="KW-1185">Reference proteome</keyword>